<proteinExistence type="predicted"/>
<dbReference type="GO" id="GO:0005524">
    <property type="term" value="F:ATP binding"/>
    <property type="evidence" value="ECO:0007669"/>
    <property type="project" value="InterPro"/>
</dbReference>
<keyword evidence="3" id="KW-1185">Reference proteome</keyword>
<gene>
    <name evidence="2" type="ORF">ANE_LOCUS16793</name>
</gene>
<sequence length="130" mass="14307">MKALVLPFMENGSLESAIHGSASVGSLESIYALTSRAESIFLHSGFGFPIVHCDLKPANILLDGDRVAHVSDFGTARILGLRENGSTTASSVAFQKVKATFHGNYCFSRRKENRRTTMEKYIYIFLSKTT</sequence>
<protein>
    <recommendedName>
        <fullName evidence="1">Protein kinase domain-containing protein</fullName>
    </recommendedName>
</protein>
<evidence type="ECO:0000313" key="2">
    <source>
        <dbReference type="EMBL" id="VVB06349.1"/>
    </source>
</evidence>
<dbReference type="GO" id="GO:0004672">
    <property type="term" value="F:protein kinase activity"/>
    <property type="evidence" value="ECO:0007669"/>
    <property type="project" value="InterPro"/>
</dbReference>
<evidence type="ECO:0000313" key="3">
    <source>
        <dbReference type="Proteomes" id="UP000489600"/>
    </source>
</evidence>
<dbReference type="SUPFAM" id="SSF56112">
    <property type="entry name" value="Protein kinase-like (PK-like)"/>
    <property type="match status" value="1"/>
</dbReference>
<feature type="domain" description="Protein kinase" evidence="1">
    <location>
        <begin position="1"/>
        <end position="130"/>
    </location>
</feature>
<dbReference type="OrthoDB" id="1923451at2759"/>
<dbReference type="PROSITE" id="PS50011">
    <property type="entry name" value="PROTEIN_KINASE_DOM"/>
    <property type="match status" value="1"/>
</dbReference>
<dbReference type="Pfam" id="PF00069">
    <property type="entry name" value="Pkinase"/>
    <property type="match status" value="1"/>
</dbReference>
<dbReference type="InterPro" id="IPR011009">
    <property type="entry name" value="Kinase-like_dom_sf"/>
</dbReference>
<organism evidence="2 3">
    <name type="scientific">Arabis nemorensis</name>
    <dbReference type="NCBI Taxonomy" id="586526"/>
    <lineage>
        <taxon>Eukaryota</taxon>
        <taxon>Viridiplantae</taxon>
        <taxon>Streptophyta</taxon>
        <taxon>Embryophyta</taxon>
        <taxon>Tracheophyta</taxon>
        <taxon>Spermatophyta</taxon>
        <taxon>Magnoliopsida</taxon>
        <taxon>eudicotyledons</taxon>
        <taxon>Gunneridae</taxon>
        <taxon>Pentapetalae</taxon>
        <taxon>rosids</taxon>
        <taxon>malvids</taxon>
        <taxon>Brassicales</taxon>
        <taxon>Brassicaceae</taxon>
        <taxon>Arabideae</taxon>
        <taxon>Arabis</taxon>
    </lineage>
</organism>
<name>A0A565BYC7_9BRAS</name>
<dbReference type="InterPro" id="IPR008271">
    <property type="entry name" value="Ser/Thr_kinase_AS"/>
</dbReference>
<accession>A0A565BYC7</accession>
<comment type="caution">
    <text evidence="2">The sequence shown here is derived from an EMBL/GenBank/DDBJ whole genome shotgun (WGS) entry which is preliminary data.</text>
</comment>
<dbReference type="PROSITE" id="PS00108">
    <property type="entry name" value="PROTEIN_KINASE_ST"/>
    <property type="match status" value="1"/>
</dbReference>
<evidence type="ECO:0000259" key="1">
    <source>
        <dbReference type="PROSITE" id="PS50011"/>
    </source>
</evidence>
<dbReference type="PANTHER" id="PTHR48008:SF14">
    <property type="entry name" value="PROTEIN KINASE DOMAIN-CONTAINING PROTEIN"/>
    <property type="match status" value="1"/>
</dbReference>
<dbReference type="Gene3D" id="1.10.510.10">
    <property type="entry name" value="Transferase(Phosphotransferase) domain 1"/>
    <property type="match status" value="1"/>
</dbReference>
<dbReference type="PANTHER" id="PTHR48008">
    <property type="entry name" value="LEUCINE-RICH REPEAT RECEPTOR-LIKE PROTEIN KINASE IMK3-RELATED"/>
    <property type="match status" value="1"/>
</dbReference>
<dbReference type="AlphaFoldDB" id="A0A565BYC7"/>
<reference evidence="2" key="1">
    <citation type="submission" date="2019-07" db="EMBL/GenBank/DDBJ databases">
        <authorList>
            <person name="Dittberner H."/>
        </authorList>
    </citation>
    <scope>NUCLEOTIDE SEQUENCE [LARGE SCALE GENOMIC DNA]</scope>
</reference>
<dbReference type="Proteomes" id="UP000489600">
    <property type="component" value="Unassembled WGS sequence"/>
</dbReference>
<dbReference type="InterPro" id="IPR052451">
    <property type="entry name" value="Ser/Thr_kinase-like"/>
</dbReference>
<dbReference type="EMBL" id="CABITT030000005">
    <property type="protein sequence ID" value="VVB06349.1"/>
    <property type="molecule type" value="Genomic_DNA"/>
</dbReference>
<dbReference type="InterPro" id="IPR000719">
    <property type="entry name" value="Prot_kinase_dom"/>
</dbReference>